<feature type="binding site" evidence="7">
    <location>
        <position position="9"/>
    </location>
    <ligand>
        <name>1D-myo-inositol 3-phosphate</name>
        <dbReference type="ChEBI" id="CHEBI:58401"/>
    </ligand>
</feature>
<feature type="binding site" evidence="7">
    <location>
        <position position="134"/>
    </location>
    <ligand>
        <name>1D-myo-inositol 3-phosphate</name>
        <dbReference type="ChEBI" id="CHEBI:58401"/>
    </ligand>
</feature>
<dbReference type="SUPFAM" id="SSF53756">
    <property type="entry name" value="UDP-Glycosyltransferase/glycogen phosphorylase"/>
    <property type="match status" value="1"/>
</dbReference>
<evidence type="ECO:0000256" key="5">
    <source>
        <dbReference type="ARBA" id="ARBA00022842"/>
    </source>
</evidence>
<name>A0A364V8F2_9CORY</name>
<organism evidence="10 11">
    <name type="scientific">Corynebacterium heidelbergense</name>
    <dbReference type="NCBI Taxonomy" id="2055947"/>
    <lineage>
        <taxon>Bacteria</taxon>
        <taxon>Bacillati</taxon>
        <taxon>Actinomycetota</taxon>
        <taxon>Actinomycetes</taxon>
        <taxon>Mycobacteriales</taxon>
        <taxon>Corynebacteriaceae</taxon>
        <taxon>Corynebacterium</taxon>
    </lineage>
</organism>
<comment type="similarity">
    <text evidence="1 7">Belongs to the glycosyltransferase group 1 family. MshA subfamily.</text>
</comment>
<keyword evidence="4 7" id="KW-0479">Metal-binding</keyword>
<dbReference type="AlphaFoldDB" id="A0A364V8F2"/>
<dbReference type="HAMAP" id="MF_01695">
    <property type="entry name" value="MshA"/>
    <property type="match status" value="1"/>
</dbReference>
<protein>
    <recommendedName>
        <fullName evidence="7">D-inositol-3-phosphate glycosyltransferase</fullName>
        <ecNumber evidence="7">2.4.1.250</ecNumber>
    </recommendedName>
    <alternativeName>
        <fullName evidence="7">N-acetylglucosamine-inositol-phosphate N-acetylglucosaminyltransferase</fullName>
        <shortName evidence="7">GlcNAc-Ins-P N-acetylglucosaminyltransferase</shortName>
    </alternativeName>
</protein>
<evidence type="ECO:0000259" key="8">
    <source>
        <dbReference type="Pfam" id="PF00534"/>
    </source>
</evidence>
<evidence type="ECO:0000259" key="9">
    <source>
        <dbReference type="Pfam" id="PF13579"/>
    </source>
</evidence>
<feature type="binding site" evidence="7">
    <location>
        <begin position="15"/>
        <end position="16"/>
    </location>
    <ligand>
        <name>UDP-N-acetyl-alpha-D-glucosamine</name>
        <dbReference type="ChEBI" id="CHEBI:57705"/>
    </ligand>
</feature>
<dbReference type="InterPro" id="IPR028098">
    <property type="entry name" value="Glyco_trans_4-like_N"/>
</dbReference>
<evidence type="ECO:0000256" key="1">
    <source>
        <dbReference type="ARBA" id="ARBA00008449"/>
    </source>
</evidence>
<feature type="domain" description="Glycosyl transferase family 1" evidence="8">
    <location>
        <begin position="211"/>
        <end position="385"/>
    </location>
</feature>
<keyword evidence="5 7" id="KW-0460">Magnesium</keyword>
<evidence type="ECO:0000256" key="2">
    <source>
        <dbReference type="ARBA" id="ARBA00022676"/>
    </source>
</evidence>
<dbReference type="CDD" id="cd03800">
    <property type="entry name" value="GT4_sucrose_synthase"/>
    <property type="match status" value="1"/>
</dbReference>
<dbReference type="Proteomes" id="UP000251577">
    <property type="component" value="Unassembled WGS sequence"/>
</dbReference>
<feature type="binding site" evidence="7">
    <location>
        <position position="154"/>
    </location>
    <ligand>
        <name>1D-myo-inositol 3-phosphate</name>
        <dbReference type="ChEBI" id="CHEBI:58401"/>
    </ligand>
</feature>
<dbReference type="RefSeq" id="WP_113630022.1">
    <property type="nucleotide sequence ID" value="NZ_QHCV01000006.1"/>
</dbReference>
<dbReference type="EMBL" id="QHCV01000006">
    <property type="protein sequence ID" value="RAV32943.1"/>
    <property type="molecule type" value="Genomic_DNA"/>
</dbReference>
<evidence type="ECO:0000313" key="11">
    <source>
        <dbReference type="Proteomes" id="UP000251577"/>
    </source>
</evidence>
<dbReference type="GO" id="GO:0010125">
    <property type="term" value="P:mycothiol biosynthetic process"/>
    <property type="evidence" value="ECO:0007669"/>
    <property type="project" value="UniProtKB-UniRule"/>
</dbReference>
<sequence length="422" mass="45873">MRIAMISMHTSPLEQPGTGDAGGMNVYIRNTAEQLARLGVEVDVFTRATRPSQGEVVHCAPGLRVINCVAGPYEGLAKSELPTQLVAFTGSILAFAREDGTHYDVIHSHYWLSGQVGWLLRDLWNIPWVHTAHTLASVKNNALADGDVREPESRRICEQQIVDNADLLIVNTPAEVDDLVRGYDARTSRIEVVMPGADVARFTPGSDHATERTRRELGIPLNAKVIAFVGRIQRLKGPHILLRAAARLIEEHPEEKIRVVICGGPSGSGTQQPEALEELARELGVAGYLRFLSPRPPEELVSVYQAVDIVAVPSYNESFGLVALEAQACGTPVVATRVGGLPIAVAEGQTGLLVDGHDIQRWADTLGELIVDDAKRIAFGEHAPQHAAKFSWENSARSLADLYCSLTNVETQQLRPPRQPAG</sequence>
<dbReference type="PANTHER" id="PTHR12526">
    <property type="entry name" value="GLYCOSYLTRANSFERASE"/>
    <property type="match status" value="1"/>
</dbReference>
<comment type="catalytic activity">
    <reaction evidence="6 7">
        <text>1D-myo-inositol 3-phosphate + UDP-N-acetyl-alpha-D-glucosamine = 1D-myo-inositol 2-acetamido-2-deoxy-alpha-D-glucopyranoside 3-phosphate + UDP + H(+)</text>
        <dbReference type="Rhea" id="RHEA:26188"/>
        <dbReference type="ChEBI" id="CHEBI:15378"/>
        <dbReference type="ChEBI" id="CHEBI:57705"/>
        <dbReference type="ChEBI" id="CHEBI:58223"/>
        <dbReference type="ChEBI" id="CHEBI:58401"/>
        <dbReference type="ChEBI" id="CHEBI:58892"/>
        <dbReference type="EC" id="2.4.1.250"/>
    </reaction>
</comment>
<feature type="binding site" evidence="7">
    <location>
        <position position="304"/>
    </location>
    <ligand>
        <name>Mg(2+)</name>
        <dbReference type="ChEBI" id="CHEBI:18420"/>
    </ligand>
</feature>
<feature type="binding site" evidence="7">
    <location>
        <position position="110"/>
    </location>
    <ligand>
        <name>1D-myo-inositol 3-phosphate</name>
        <dbReference type="ChEBI" id="CHEBI:58401"/>
    </ligand>
</feature>
<accession>A0A364V8F2</accession>
<keyword evidence="2 7" id="KW-0328">Glycosyltransferase</keyword>
<feature type="binding site" evidence="7">
    <location>
        <position position="325"/>
    </location>
    <ligand>
        <name>UDP-N-acetyl-alpha-D-glucosamine</name>
        <dbReference type="ChEBI" id="CHEBI:57705"/>
    </ligand>
</feature>
<evidence type="ECO:0000313" key="10">
    <source>
        <dbReference type="EMBL" id="RAV32943.1"/>
    </source>
</evidence>
<comment type="caution">
    <text evidence="10">The sequence shown here is derived from an EMBL/GenBank/DDBJ whole genome shotgun (WGS) entry which is preliminary data.</text>
</comment>
<proteinExistence type="inferred from homology"/>
<evidence type="ECO:0000256" key="6">
    <source>
        <dbReference type="ARBA" id="ARBA00048131"/>
    </source>
</evidence>
<feature type="binding site" evidence="7">
    <location>
        <position position="23"/>
    </location>
    <ligand>
        <name>UDP-N-acetyl-alpha-D-glucosamine</name>
        <dbReference type="ChEBI" id="CHEBI:57705"/>
    </ligand>
</feature>
<evidence type="ECO:0000256" key="3">
    <source>
        <dbReference type="ARBA" id="ARBA00022679"/>
    </source>
</evidence>
<dbReference type="EC" id="2.4.1.250" evidence="7"/>
<feature type="binding site" evidence="7">
    <location>
        <position position="331"/>
    </location>
    <ligand>
        <name>Mg(2+)</name>
        <dbReference type="ChEBI" id="CHEBI:18420"/>
    </ligand>
</feature>
<feature type="binding site" evidence="7">
    <location>
        <position position="307"/>
    </location>
    <ligand>
        <name>Mg(2+)</name>
        <dbReference type="ChEBI" id="CHEBI:18420"/>
    </ligand>
</feature>
<feature type="binding site" evidence="7">
    <location>
        <position position="236"/>
    </location>
    <ligand>
        <name>UDP-N-acetyl-alpha-D-glucosamine</name>
        <dbReference type="ChEBI" id="CHEBI:57705"/>
    </ligand>
</feature>
<evidence type="ECO:0000256" key="7">
    <source>
        <dbReference type="HAMAP-Rule" id="MF_01695"/>
    </source>
</evidence>
<dbReference type="Pfam" id="PF00534">
    <property type="entry name" value="Glycos_transf_1"/>
    <property type="match status" value="1"/>
</dbReference>
<dbReference type="InterPro" id="IPR017814">
    <property type="entry name" value="Mycothiol_biosynthesis_MshA"/>
</dbReference>
<feature type="binding site" evidence="7">
    <location>
        <position position="78"/>
    </location>
    <ligand>
        <name>1D-myo-inositol 3-phosphate</name>
        <dbReference type="ChEBI" id="CHEBI:58401"/>
    </ligand>
</feature>
<dbReference type="PANTHER" id="PTHR12526:SF510">
    <property type="entry name" value="D-INOSITOL 3-PHOSPHATE GLYCOSYLTRANSFERASE"/>
    <property type="match status" value="1"/>
</dbReference>
<feature type="domain" description="Glycosyltransferase subfamily 4-like N-terminal" evidence="9">
    <location>
        <begin position="22"/>
        <end position="196"/>
    </location>
</feature>
<dbReference type="NCBIfam" id="TIGR03449">
    <property type="entry name" value="mycothiol_MshA"/>
    <property type="match status" value="1"/>
</dbReference>
<dbReference type="Gene3D" id="3.40.50.2000">
    <property type="entry name" value="Glycogen Phosphorylase B"/>
    <property type="match status" value="2"/>
</dbReference>
<keyword evidence="11" id="KW-1185">Reference proteome</keyword>
<feature type="binding site" evidence="7">
    <location>
        <position position="305"/>
    </location>
    <ligand>
        <name>Mg(2+)</name>
        <dbReference type="ChEBI" id="CHEBI:18420"/>
    </ligand>
</feature>
<dbReference type="Pfam" id="PF13579">
    <property type="entry name" value="Glyco_trans_4_4"/>
    <property type="match status" value="1"/>
</dbReference>
<keyword evidence="3 7" id="KW-0808">Transferase</keyword>
<dbReference type="GO" id="GO:0008375">
    <property type="term" value="F:acetylglucosaminyltransferase activity"/>
    <property type="evidence" value="ECO:0007669"/>
    <property type="project" value="UniProtKB-UniRule"/>
</dbReference>
<reference evidence="10 11" key="1">
    <citation type="journal article" date="2018" name="Syst. Appl. Microbiol.">
        <title>Corynebacterium heidelbergense sp. nov., isolated from the preen glands of Egyptian geese (Alopochen aegyptiacus).</title>
        <authorList>
            <person name="Braun M.S."/>
            <person name="Wang E."/>
            <person name="Zimmermann S."/>
            <person name="Wink M."/>
        </authorList>
    </citation>
    <scope>NUCLEOTIDE SEQUENCE [LARGE SCALE GENOMIC DNA]</scope>
    <source>
        <strain evidence="10 11">647</strain>
    </source>
</reference>
<feature type="binding site" evidence="7">
    <location>
        <position position="231"/>
    </location>
    <ligand>
        <name>UDP-N-acetyl-alpha-D-glucosamine</name>
        <dbReference type="ChEBI" id="CHEBI:57705"/>
    </ligand>
</feature>
<comment type="subunit">
    <text evidence="7">Homodimer.</text>
</comment>
<evidence type="ECO:0000256" key="4">
    <source>
        <dbReference type="ARBA" id="ARBA00022723"/>
    </source>
</evidence>
<feature type="binding site" evidence="7">
    <location>
        <position position="317"/>
    </location>
    <ligand>
        <name>UDP-N-acetyl-alpha-D-glucosamine</name>
        <dbReference type="ChEBI" id="CHEBI:57705"/>
    </ligand>
</feature>
<gene>
    <name evidence="7 10" type="primary">mshA</name>
    <name evidence="10" type="ORF">DLJ54_01030</name>
</gene>
<feature type="binding site" evidence="7">
    <location>
        <position position="295"/>
    </location>
    <ligand>
        <name>UDP-N-acetyl-alpha-D-glucosamine</name>
        <dbReference type="ChEBI" id="CHEBI:57705"/>
    </ligand>
</feature>
<dbReference type="InterPro" id="IPR001296">
    <property type="entry name" value="Glyco_trans_1"/>
</dbReference>
<comment type="function">
    <text evidence="7">Catalyzes the transfer of a N-acetyl-glucosamine moiety to 1D-myo-inositol 3-phosphate to produce 1D-myo-inositol 2-acetamido-2-deoxy-glucopyranoside 3-phosphate in the mycothiol biosynthesis pathway.</text>
</comment>
<feature type="binding site" evidence="7">
    <location>
        <begin position="20"/>
        <end position="25"/>
    </location>
    <ligand>
        <name>1D-myo-inositol 3-phosphate</name>
        <dbReference type="ChEBI" id="CHEBI:58401"/>
    </ligand>
</feature>
<dbReference type="GO" id="GO:0102710">
    <property type="term" value="F:D-inositol-3-phosphate glycosyltransferase activity"/>
    <property type="evidence" value="ECO:0007669"/>
    <property type="project" value="UniProtKB-EC"/>
</dbReference>
<dbReference type="GO" id="GO:0000287">
    <property type="term" value="F:magnesium ion binding"/>
    <property type="evidence" value="ECO:0007669"/>
    <property type="project" value="UniProtKB-UniRule"/>
</dbReference>